<organism evidence="6 7">
    <name type="scientific">Anaerocolumna cellulosilytica</name>
    <dbReference type="NCBI Taxonomy" id="433286"/>
    <lineage>
        <taxon>Bacteria</taxon>
        <taxon>Bacillati</taxon>
        <taxon>Bacillota</taxon>
        <taxon>Clostridia</taxon>
        <taxon>Lachnospirales</taxon>
        <taxon>Lachnospiraceae</taxon>
        <taxon>Anaerocolumna</taxon>
    </lineage>
</organism>
<accession>A0A6S6RAY4</accession>
<protein>
    <recommendedName>
        <fullName evidence="4">Aldehyde dehydrogenase</fullName>
    </recommendedName>
</protein>
<name>A0A6S6RAY4_9FIRM</name>
<dbReference type="CDD" id="cd07136">
    <property type="entry name" value="ALDH_YwdH-P39616"/>
    <property type="match status" value="1"/>
</dbReference>
<evidence type="ECO:0000256" key="2">
    <source>
        <dbReference type="ARBA" id="ARBA00023002"/>
    </source>
</evidence>
<dbReference type="FunFam" id="3.40.605.10:FF:000004">
    <property type="entry name" value="Aldehyde dehydrogenase"/>
    <property type="match status" value="1"/>
</dbReference>
<dbReference type="InterPro" id="IPR016163">
    <property type="entry name" value="Ald_DH_C"/>
</dbReference>
<dbReference type="Gene3D" id="3.40.605.10">
    <property type="entry name" value="Aldehyde Dehydrogenase, Chain A, domain 1"/>
    <property type="match status" value="1"/>
</dbReference>
<dbReference type="PANTHER" id="PTHR43570:SF16">
    <property type="entry name" value="ALDEHYDE DEHYDROGENASE TYPE III, ISOFORM Q"/>
    <property type="match status" value="1"/>
</dbReference>
<dbReference type="GO" id="GO:0004029">
    <property type="term" value="F:aldehyde dehydrogenase (NAD+) activity"/>
    <property type="evidence" value="ECO:0007669"/>
    <property type="project" value="TreeGrafter"/>
</dbReference>
<dbReference type="InterPro" id="IPR016162">
    <property type="entry name" value="Ald_DH_N"/>
</dbReference>
<keyword evidence="3" id="KW-0520">NAD</keyword>
<dbReference type="AlphaFoldDB" id="A0A6S6RAY4"/>
<dbReference type="Pfam" id="PF00171">
    <property type="entry name" value="Aldedh"/>
    <property type="match status" value="1"/>
</dbReference>
<evidence type="ECO:0000313" key="7">
    <source>
        <dbReference type="Proteomes" id="UP000515561"/>
    </source>
</evidence>
<dbReference type="InterPro" id="IPR012394">
    <property type="entry name" value="Aldehyde_DH_NAD(P)"/>
</dbReference>
<dbReference type="EMBL" id="AP023367">
    <property type="protein sequence ID" value="BCJ96215.1"/>
    <property type="molecule type" value="Genomic_DNA"/>
</dbReference>
<dbReference type="InterPro" id="IPR029510">
    <property type="entry name" value="Ald_DH_CS_GLU"/>
</dbReference>
<keyword evidence="7" id="KW-1185">Reference proteome</keyword>
<dbReference type="Proteomes" id="UP000515561">
    <property type="component" value="Chromosome"/>
</dbReference>
<sequence length="453" mass="50808">MIKDVVTRQREFFQTGKTKSVDFRLKALKRLRYTIIKNEDRIAEALKKDLNKSGFESYMTEIGFVLDEIKNLIKHTPAWAGRKYVRTPLAQFASLSFVQPEPYGVVLVMSPWNYPFQLSIAPLAGAIAAGNCVVVKPSAYTPNVSAIVADIIKQAFPSKYVTVIQGGRQENQKLLEQKFDYIFFTGGGEVGRQVMEKAAKHLTPVSLELGGKSPCIVEKTANLKLAAKRIVFGKFLNAGQTCVAPDYLYVQEEVKDLLISYMKQYILEFFGTNPLKNPDYPKIVNEKHYNRLLGLIEGEKIITGGTGNGNQIVPTLLEGINKESKIMQEEIFGPILPILTFRQLSEVTDYVTGCPKPLALYLFTRSKKVEQEILNKISFGGGCINDTIIHLATPYMGFGGVGESGMGSYHGSHSFDTFSHKKSIVKKAYWIDLPMRYHPYTKAKEAVIRFFLK</sequence>
<dbReference type="SUPFAM" id="SSF53720">
    <property type="entry name" value="ALDH-like"/>
    <property type="match status" value="1"/>
</dbReference>
<evidence type="ECO:0000313" key="6">
    <source>
        <dbReference type="EMBL" id="BCJ96215.1"/>
    </source>
</evidence>
<dbReference type="RefSeq" id="WP_184091542.1">
    <property type="nucleotide sequence ID" value="NZ_AP023367.1"/>
</dbReference>
<dbReference type="PANTHER" id="PTHR43570">
    <property type="entry name" value="ALDEHYDE DEHYDROGENASE"/>
    <property type="match status" value="1"/>
</dbReference>
<evidence type="ECO:0000256" key="5">
    <source>
        <dbReference type="RuleBase" id="RU003345"/>
    </source>
</evidence>
<evidence type="ECO:0000256" key="4">
    <source>
        <dbReference type="PIRNR" id="PIRNR036492"/>
    </source>
</evidence>
<dbReference type="InterPro" id="IPR016161">
    <property type="entry name" value="Ald_DH/histidinol_DH"/>
</dbReference>
<keyword evidence="2 4" id="KW-0560">Oxidoreductase</keyword>
<dbReference type="PIRSF" id="PIRSF036492">
    <property type="entry name" value="ALDH"/>
    <property type="match status" value="1"/>
</dbReference>
<dbReference type="PROSITE" id="PS00687">
    <property type="entry name" value="ALDEHYDE_DEHYDR_GLU"/>
    <property type="match status" value="1"/>
</dbReference>
<dbReference type="InterPro" id="IPR016160">
    <property type="entry name" value="Ald_DH_CS_CYS"/>
</dbReference>
<dbReference type="InterPro" id="IPR015590">
    <property type="entry name" value="Aldehyde_DH_dom"/>
</dbReference>
<evidence type="ECO:0000256" key="1">
    <source>
        <dbReference type="ARBA" id="ARBA00009986"/>
    </source>
</evidence>
<dbReference type="GO" id="GO:0006081">
    <property type="term" value="P:aldehyde metabolic process"/>
    <property type="evidence" value="ECO:0007669"/>
    <property type="project" value="InterPro"/>
</dbReference>
<gene>
    <name evidence="6" type="ORF">acsn021_37840</name>
</gene>
<comment type="similarity">
    <text evidence="1 4 5">Belongs to the aldehyde dehydrogenase family.</text>
</comment>
<dbReference type="GO" id="GO:0005737">
    <property type="term" value="C:cytoplasm"/>
    <property type="evidence" value="ECO:0007669"/>
    <property type="project" value="TreeGrafter"/>
</dbReference>
<dbReference type="KEGG" id="acel:acsn021_37840"/>
<proteinExistence type="inferred from homology"/>
<reference evidence="6 7" key="1">
    <citation type="journal article" date="2016" name="Int. J. Syst. Evol. Microbiol.">
        <title>Descriptions of Anaerotaenia torta gen. nov., sp. nov. and Anaerocolumna cellulosilytica gen. nov., sp. nov. isolated from a methanogenic reactor of cattle waste.</title>
        <authorList>
            <person name="Uek A."/>
            <person name="Ohtaki Y."/>
            <person name="Kaku N."/>
            <person name="Ueki K."/>
        </authorList>
    </citation>
    <scope>NUCLEOTIDE SEQUENCE [LARGE SCALE GENOMIC DNA]</scope>
    <source>
        <strain evidence="6 7">SN021</strain>
    </source>
</reference>
<dbReference type="Gene3D" id="3.40.309.10">
    <property type="entry name" value="Aldehyde Dehydrogenase, Chain A, domain 2"/>
    <property type="match status" value="1"/>
</dbReference>
<evidence type="ECO:0000256" key="3">
    <source>
        <dbReference type="ARBA" id="ARBA00023027"/>
    </source>
</evidence>
<dbReference type="PROSITE" id="PS00070">
    <property type="entry name" value="ALDEHYDE_DEHYDR_CYS"/>
    <property type="match status" value="1"/>
</dbReference>
<dbReference type="FunFam" id="3.40.309.10:FF:000003">
    <property type="entry name" value="Aldehyde dehydrogenase"/>
    <property type="match status" value="1"/>
</dbReference>